<keyword evidence="2" id="KW-0479">Metal-binding</keyword>
<proteinExistence type="predicted"/>
<evidence type="ECO:0000256" key="2">
    <source>
        <dbReference type="PROSITE-ProRule" id="PRU00047"/>
    </source>
</evidence>
<keyword evidence="2" id="KW-0862">Zinc</keyword>
<keyword evidence="2" id="KW-0863">Zinc-finger</keyword>
<dbReference type="PANTHER" id="PTHR42648:SF32">
    <property type="entry name" value="RIBONUCLEASE H-LIKE DOMAIN, GAG-PRE-INTEGRASE DOMAIN PROTEIN-RELATED"/>
    <property type="match status" value="1"/>
</dbReference>
<dbReference type="SUPFAM" id="SSF57756">
    <property type="entry name" value="Retrovirus zinc finger-like domains"/>
    <property type="match status" value="1"/>
</dbReference>
<dbReference type="InterPro" id="IPR036397">
    <property type="entry name" value="RNaseH_sf"/>
</dbReference>
<dbReference type="InterPro" id="IPR057670">
    <property type="entry name" value="SH3_retrovirus"/>
</dbReference>
<dbReference type="SMART" id="SM00343">
    <property type="entry name" value="ZnF_C2HC"/>
    <property type="match status" value="2"/>
</dbReference>
<evidence type="ECO:0000313" key="8">
    <source>
        <dbReference type="EMBL" id="GJU04886.1"/>
    </source>
</evidence>
<evidence type="ECO:0000256" key="4">
    <source>
        <dbReference type="SAM" id="MobiDB-lite"/>
    </source>
</evidence>
<feature type="domain" description="CCHC-type" evidence="6">
    <location>
        <begin position="102"/>
        <end position="116"/>
    </location>
</feature>
<comment type="caution">
    <text evidence="8">The sequence shown here is derived from an EMBL/GenBank/DDBJ whole genome shotgun (WGS) entry which is preliminary data.</text>
</comment>
<dbReference type="Pfam" id="PF22936">
    <property type="entry name" value="Pol_BBD"/>
    <property type="match status" value="1"/>
</dbReference>
<reference evidence="8" key="2">
    <citation type="submission" date="2022-01" db="EMBL/GenBank/DDBJ databases">
        <authorList>
            <person name="Yamashiro T."/>
            <person name="Shiraishi A."/>
            <person name="Satake H."/>
            <person name="Nakayama K."/>
        </authorList>
    </citation>
    <scope>NUCLEOTIDE SEQUENCE</scope>
</reference>
<keyword evidence="1" id="KW-0645">Protease</keyword>
<keyword evidence="3" id="KW-0175">Coiled coil</keyword>
<dbReference type="Gene3D" id="3.30.420.10">
    <property type="entry name" value="Ribonuclease H-like superfamily/Ribonuclease H"/>
    <property type="match status" value="1"/>
</dbReference>
<feature type="signal peptide" evidence="5">
    <location>
        <begin position="1"/>
        <end position="26"/>
    </location>
</feature>
<feature type="coiled-coil region" evidence="3">
    <location>
        <begin position="234"/>
        <end position="268"/>
    </location>
</feature>
<dbReference type="InterPro" id="IPR054722">
    <property type="entry name" value="PolX-like_BBD"/>
</dbReference>
<accession>A0ABQ5IXC4</accession>
<evidence type="ECO:0000313" key="9">
    <source>
        <dbReference type="Proteomes" id="UP001151760"/>
    </source>
</evidence>
<organism evidence="8 9">
    <name type="scientific">Tanacetum coccineum</name>
    <dbReference type="NCBI Taxonomy" id="301880"/>
    <lineage>
        <taxon>Eukaryota</taxon>
        <taxon>Viridiplantae</taxon>
        <taxon>Streptophyta</taxon>
        <taxon>Embryophyta</taxon>
        <taxon>Tracheophyta</taxon>
        <taxon>Spermatophyta</taxon>
        <taxon>Magnoliopsida</taxon>
        <taxon>eudicotyledons</taxon>
        <taxon>Gunneridae</taxon>
        <taxon>Pentapetalae</taxon>
        <taxon>asterids</taxon>
        <taxon>campanulids</taxon>
        <taxon>Asterales</taxon>
        <taxon>Asteraceae</taxon>
        <taxon>Asteroideae</taxon>
        <taxon>Anthemideae</taxon>
        <taxon>Anthemidinae</taxon>
        <taxon>Tanacetum</taxon>
    </lineage>
</organism>
<feature type="region of interest" description="Disordered" evidence="4">
    <location>
        <begin position="333"/>
        <end position="376"/>
    </location>
</feature>
<keyword evidence="5" id="KW-0732">Signal</keyword>
<reference evidence="8" key="1">
    <citation type="journal article" date="2022" name="Int. J. Mol. Sci.">
        <title>Draft Genome of Tanacetum Coccineum: Genomic Comparison of Closely Related Tanacetum-Family Plants.</title>
        <authorList>
            <person name="Yamashiro T."/>
            <person name="Shiraishi A."/>
            <person name="Nakayama K."/>
            <person name="Satake H."/>
        </authorList>
    </citation>
    <scope>NUCLEOTIDE SEQUENCE</scope>
</reference>
<dbReference type="InterPro" id="IPR036875">
    <property type="entry name" value="Znf_CCHC_sf"/>
</dbReference>
<evidence type="ECO:0000259" key="6">
    <source>
        <dbReference type="PROSITE" id="PS50158"/>
    </source>
</evidence>
<dbReference type="PANTHER" id="PTHR42648">
    <property type="entry name" value="TRANSPOSASE, PUTATIVE-RELATED"/>
    <property type="match status" value="1"/>
</dbReference>
<feature type="compositionally biased region" description="Basic and acidic residues" evidence="4">
    <location>
        <begin position="863"/>
        <end position="874"/>
    </location>
</feature>
<dbReference type="InterPro" id="IPR012337">
    <property type="entry name" value="RNaseH-like_sf"/>
</dbReference>
<feature type="domain" description="Integrase catalytic" evidence="7">
    <location>
        <begin position="586"/>
        <end position="766"/>
    </location>
</feature>
<dbReference type="Pfam" id="PF25597">
    <property type="entry name" value="SH3_retrovirus"/>
    <property type="match status" value="1"/>
</dbReference>
<evidence type="ECO:0000259" key="7">
    <source>
        <dbReference type="PROSITE" id="PS50994"/>
    </source>
</evidence>
<dbReference type="Gene3D" id="4.10.60.10">
    <property type="entry name" value="Zinc finger, CCHC-type"/>
    <property type="match status" value="1"/>
</dbReference>
<evidence type="ECO:0000256" key="1">
    <source>
        <dbReference type="ARBA" id="ARBA00022670"/>
    </source>
</evidence>
<dbReference type="PROSITE" id="PS50994">
    <property type="entry name" value="INTEGRASE"/>
    <property type="match status" value="1"/>
</dbReference>
<feature type="chain" id="PRO_5046259589" evidence="5">
    <location>
        <begin position="27"/>
        <end position="969"/>
    </location>
</feature>
<feature type="compositionally biased region" description="Polar residues" evidence="4">
    <location>
        <begin position="366"/>
        <end position="376"/>
    </location>
</feature>
<dbReference type="InterPro" id="IPR001878">
    <property type="entry name" value="Znf_CCHC"/>
</dbReference>
<dbReference type="SUPFAM" id="SSF53098">
    <property type="entry name" value="Ribonuclease H-like"/>
    <property type="match status" value="1"/>
</dbReference>
<gene>
    <name evidence="8" type="ORF">Tco_1121316</name>
</gene>
<evidence type="ECO:0000256" key="5">
    <source>
        <dbReference type="SAM" id="SignalP"/>
    </source>
</evidence>
<dbReference type="Pfam" id="PF00098">
    <property type="entry name" value="zf-CCHC"/>
    <property type="match status" value="1"/>
</dbReference>
<dbReference type="Proteomes" id="UP001151760">
    <property type="component" value="Unassembled WGS sequence"/>
</dbReference>
<dbReference type="InterPro" id="IPR039537">
    <property type="entry name" value="Retrotran_Ty1/copia-like"/>
</dbReference>
<feature type="compositionally biased region" description="Polar residues" evidence="4">
    <location>
        <begin position="851"/>
        <end position="861"/>
    </location>
</feature>
<dbReference type="InterPro" id="IPR001584">
    <property type="entry name" value="Integrase_cat-core"/>
</dbReference>
<evidence type="ECO:0000256" key="3">
    <source>
        <dbReference type="SAM" id="Coils"/>
    </source>
</evidence>
<name>A0ABQ5IXC4_9ASTR</name>
<protein>
    <submittedName>
        <fullName evidence="8">Ribonuclease H-like domain-containing protein</fullName>
    </submittedName>
</protein>
<dbReference type="EMBL" id="BQNB010021293">
    <property type="protein sequence ID" value="GJU04886.1"/>
    <property type="molecule type" value="Genomic_DNA"/>
</dbReference>
<dbReference type="PROSITE" id="PS50158">
    <property type="entry name" value="ZF_CCHC"/>
    <property type="match status" value="1"/>
</dbReference>
<feature type="region of interest" description="Disordered" evidence="4">
    <location>
        <begin position="851"/>
        <end position="891"/>
    </location>
</feature>
<keyword evidence="1" id="KW-0378">Hydrolase</keyword>
<keyword evidence="9" id="KW-1185">Reference proteome</keyword>
<sequence length="969" mass="109989">MELAALKSQLMLLMVLFGSTLPNINSLSDAVIYSFFANQSNIPQLDNEDLKQIDQDNLEGMGLRWKLAMLTIRARRYLNKTGRNLSLNVGDTIRFDKSKVECYNCHRKGHFARECRAPRNQNNRNRDLVRRTVPVETATSNAFVSQVDGSSSSKSSDSEVTTYTQECLKTYNIQKEQYDKLVIENRKSQVAVASYKYALETVEERIEVRKKNETFYEENIKSLNVNVKVRDNVLAQFRQRFESVKKERDELKLKLENFQNSSKNLTNLLDSQVSANNKTGLGYDNQVGDKNKCLDEKVSQGAEKTKLGEGYHAIPPLITRNFMPPKHELVLDKSNVSVTSEPIKDRESDSEDENEPKPKVVRKALSQDTKARGNQRNWNNMVSQRLGSDYLMLRKACYECRRFNHLIRNCDKKKIVQKLAWSNNKRVNHVNKARMTHSNPKGNIVPKAVLTRSGLVLVNAAKQNLSKAATLVNTARPINTADIRPKVNVTNKMPNTFKKAHSHGKRPFNNSTAKKNSHYTYRVNTVRGSRVNTARHTVKTARLTTAVNVARSKVAVKTARPKAVLRAIRAELELKERGIFDSGCSRHMTGNKSYLTDFEELDGGFVAFGGKITGKDFKLADDNHVLLKVPRRDNMYNVDLNKHSTTDETASILKTYIIGIENLIDLKVKIIRSDNGTEFNNRIMNEFCVMKGIRREYSVAKTPQQNGVAKRKNMTLIEAARNMLADSKLPTTFWAEAINTACYVQYRVLVVKPRNKTPYELFRYPLTILNTLDRLGKFDGKADEGFFVGYSTNSKAFRIFNSKTRIVEDNLHLRFNENSPNMVGSRPNWLFDIDALIKTMNYQPVFARNQSNGSVVSSQPKTFPDDKVDKKDDDQQGDQGQEESDAKVSQEEEEVVNIINTLNAANAKEVNDAGEKAGLELLHDPDMLELEDIVYSDDEDDVGPKADITNLDSHILSVLFCHTSQFSIF</sequence>